<reference evidence="2" key="1">
    <citation type="journal article" date="2017" name="Cell">
        <title>Insights into land plant evolution garnered from the Marchantia polymorpha genome.</title>
        <authorList>
            <person name="Bowman J.L."/>
            <person name="Kohchi T."/>
            <person name="Yamato K.T."/>
            <person name="Jenkins J."/>
            <person name="Shu S."/>
            <person name="Ishizaki K."/>
            <person name="Yamaoka S."/>
            <person name="Nishihama R."/>
            <person name="Nakamura Y."/>
            <person name="Berger F."/>
            <person name="Adam C."/>
            <person name="Aki S.S."/>
            <person name="Althoff F."/>
            <person name="Araki T."/>
            <person name="Arteaga-Vazquez M.A."/>
            <person name="Balasubrmanian S."/>
            <person name="Barry K."/>
            <person name="Bauer D."/>
            <person name="Boehm C.R."/>
            <person name="Briginshaw L."/>
            <person name="Caballero-Perez J."/>
            <person name="Catarino B."/>
            <person name="Chen F."/>
            <person name="Chiyoda S."/>
            <person name="Chovatia M."/>
            <person name="Davies K.M."/>
            <person name="Delmans M."/>
            <person name="Demura T."/>
            <person name="Dierschke T."/>
            <person name="Dolan L."/>
            <person name="Dorantes-Acosta A.E."/>
            <person name="Eklund D.M."/>
            <person name="Florent S.N."/>
            <person name="Flores-Sandoval E."/>
            <person name="Fujiyama A."/>
            <person name="Fukuzawa H."/>
            <person name="Galik B."/>
            <person name="Grimanelli D."/>
            <person name="Grimwood J."/>
            <person name="Grossniklaus U."/>
            <person name="Hamada T."/>
            <person name="Haseloff J."/>
            <person name="Hetherington A.J."/>
            <person name="Higo A."/>
            <person name="Hirakawa Y."/>
            <person name="Hundley H.N."/>
            <person name="Ikeda Y."/>
            <person name="Inoue K."/>
            <person name="Inoue S.I."/>
            <person name="Ishida S."/>
            <person name="Jia Q."/>
            <person name="Kakita M."/>
            <person name="Kanazawa T."/>
            <person name="Kawai Y."/>
            <person name="Kawashima T."/>
            <person name="Kennedy M."/>
            <person name="Kinose K."/>
            <person name="Kinoshita T."/>
            <person name="Kohara Y."/>
            <person name="Koide E."/>
            <person name="Komatsu K."/>
            <person name="Kopischke S."/>
            <person name="Kubo M."/>
            <person name="Kyozuka J."/>
            <person name="Lagercrantz U."/>
            <person name="Lin S.S."/>
            <person name="Lindquist E."/>
            <person name="Lipzen A.M."/>
            <person name="Lu C.W."/>
            <person name="De Luna E."/>
            <person name="Martienssen R.A."/>
            <person name="Minamino N."/>
            <person name="Mizutani M."/>
            <person name="Mizutani M."/>
            <person name="Mochizuki N."/>
            <person name="Monte I."/>
            <person name="Mosher R."/>
            <person name="Nagasaki H."/>
            <person name="Nakagami H."/>
            <person name="Naramoto S."/>
            <person name="Nishitani K."/>
            <person name="Ohtani M."/>
            <person name="Okamoto T."/>
            <person name="Okumura M."/>
            <person name="Phillips J."/>
            <person name="Pollak B."/>
            <person name="Reinders A."/>
            <person name="Rovekamp M."/>
            <person name="Sano R."/>
            <person name="Sawa S."/>
            <person name="Schmid M.W."/>
            <person name="Shirakawa M."/>
            <person name="Solano R."/>
            <person name="Spunde A."/>
            <person name="Suetsugu N."/>
            <person name="Sugano S."/>
            <person name="Sugiyama A."/>
            <person name="Sun R."/>
            <person name="Suzuki Y."/>
            <person name="Takenaka M."/>
            <person name="Takezawa D."/>
            <person name="Tomogane H."/>
            <person name="Tsuzuki M."/>
            <person name="Ueda T."/>
            <person name="Umeda M."/>
            <person name="Ward J.M."/>
            <person name="Watanabe Y."/>
            <person name="Yazaki K."/>
            <person name="Yokoyama R."/>
            <person name="Yoshitake Y."/>
            <person name="Yotsui I."/>
            <person name="Zachgo S."/>
            <person name="Schmutz J."/>
        </authorList>
    </citation>
    <scope>NUCLEOTIDE SEQUENCE [LARGE SCALE GENOMIC DNA]</scope>
    <source>
        <strain evidence="2">Tak-1</strain>
    </source>
</reference>
<dbReference type="AlphaFoldDB" id="A0A2R6W7Y1"/>
<protein>
    <submittedName>
        <fullName evidence="1">Uncharacterized protein</fullName>
    </submittedName>
</protein>
<dbReference type="EMBL" id="KZ772804">
    <property type="protein sequence ID" value="PTQ29961.1"/>
    <property type="molecule type" value="Genomic_DNA"/>
</dbReference>
<name>A0A2R6W7Y1_MARPO</name>
<keyword evidence="2" id="KW-1185">Reference proteome</keyword>
<organism evidence="1 2">
    <name type="scientific">Marchantia polymorpha</name>
    <name type="common">Common liverwort</name>
    <name type="synonym">Marchantia aquatica</name>
    <dbReference type="NCBI Taxonomy" id="3197"/>
    <lineage>
        <taxon>Eukaryota</taxon>
        <taxon>Viridiplantae</taxon>
        <taxon>Streptophyta</taxon>
        <taxon>Embryophyta</taxon>
        <taxon>Marchantiophyta</taxon>
        <taxon>Marchantiopsida</taxon>
        <taxon>Marchantiidae</taxon>
        <taxon>Marchantiales</taxon>
        <taxon>Marchantiaceae</taxon>
        <taxon>Marchantia</taxon>
    </lineage>
</organism>
<dbReference type="Gramene" id="Mp4g09910.1">
    <property type="protein sequence ID" value="Mp4g09910.1.cds1"/>
    <property type="gene ID" value="Mp4g09910"/>
</dbReference>
<sequence>MPWPWEMPMINTYELYPWKKGDSSPSRSCVQKTPTLVEVVEGESMQTVQDLMIVDEKEDSSDGNSKQHQGRTGDCFSFSLQSSLVSSESRHDLPQLGADIGIYTNHLQPCLQPLRGTYAPSRRRICCAGLWSWLVT</sequence>
<dbReference type="Proteomes" id="UP000244005">
    <property type="component" value="Unassembled WGS sequence"/>
</dbReference>
<evidence type="ECO:0000313" key="1">
    <source>
        <dbReference type="EMBL" id="PTQ29961.1"/>
    </source>
</evidence>
<proteinExistence type="predicted"/>
<gene>
    <name evidence="1" type="ORF">MARPO_0132s0034</name>
</gene>
<accession>A0A2R6W7Y1</accession>
<evidence type="ECO:0000313" key="2">
    <source>
        <dbReference type="Proteomes" id="UP000244005"/>
    </source>
</evidence>